<evidence type="ECO:0000313" key="2">
    <source>
        <dbReference type="Proteomes" id="UP001601059"/>
    </source>
</evidence>
<evidence type="ECO:0000313" key="1">
    <source>
        <dbReference type="EMBL" id="MFE8699469.1"/>
    </source>
</evidence>
<comment type="caution">
    <text evidence="1">The sequence shown here is derived from an EMBL/GenBank/DDBJ whole genome shotgun (WGS) entry which is preliminary data.</text>
</comment>
<accession>A0ABW6K5L9</accession>
<name>A0ABW6K5L9_9BACI</name>
<proteinExistence type="predicted"/>
<dbReference type="Proteomes" id="UP001601059">
    <property type="component" value="Unassembled WGS sequence"/>
</dbReference>
<keyword evidence="2" id="KW-1185">Reference proteome</keyword>
<gene>
    <name evidence="1" type="ORF">ACFYKX_02400</name>
</gene>
<protein>
    <recommendedName>
        <fullName evidence="3">DNA mismatch repair protein MutT</fullName>
    </recommendedName>
</protein>
<reference evidence="1 2" key="1">
    <citation type="submission" date="2024-08" db="EMBL/GenBank/DDBJ databases">
        <title>Two novel Cytobacillus novel species.</title>
        <authorList>
            <person name="Liu G."/>
        </authorList>
    </citation>
    <scope>NUCLEOTIDE SEQUENCE [LARGE SCALE GENOMIC DNA]</scope>
    <source>
        <strain evidence="1 2">FJAT-54145</strain>
    </source>
</reference>
<evidence type="ECO:0008006" key="3">
    <source>
        <dbReference type="Google" id="ProtNLM"/>
    </source>
</evidence>
<sequence>MKQNENKKYTVAGTDIEEVKKLNANSGLSYNEVKQLLARKMLKEKS</sequence>
<dbReference type="EMBL" id="JBIACK010000001">
    <property type="protein sequence ID" value="MFE8699469.1"/>
    <property type="molecule type" value="Genomic_DNA"/>
</dbReference>
<organism evidence="1 2">
    <name type="scientific">Cytobacillus spartinae</name>
    <dbReference type="NCBI Taxonomy" id="3299023"/>
    <lineage>
        <taxon>Bacteria</taxon>
        <taxon>Bacillati</taxon>
        <taxon>Bacillota</taxon>
        <taxon>Bacilli</taxon>
        <taxon>Bacillales</taxon>
        <taxon>Bacillaceae</taxon>
        <taxon>Cytobacillus</taxon>
    </lineage>
</organism>
<dbReference type="RefSeq" id="WP_389357689.1">
    <property type="nucleotide sequence ID" value="NZ_JBIACK010000001.1"/>
</dbReference>